<dbReference type="Gene3D" id="3.40.50.300">
    <property type="entry name" value="P-loop containing nucleotide triphosphate hydrolases"/>
    <property type="match status" value="1"/>
</dbReference>
<comment type="caution">
    <text evidence="2">The sequence shown here is derived from an EMBL/GenBank/DDBJ whole genome shotgun (WGS) entry which is preliminary data.</text>
</comment>
<dbReference type="RefSeq" id="WP_344296616.1">
    <property type="nucleotide sequence ID" value="NZ_BAAANJ010000009.1"/>
</dbReference>
<sequence length="908" mass="100604">MSDIRAAQKVQFQKVALTWASTNAKVPDEVAVRDMLLNMRTFIGPDLSDDDIEDVFDHVTRILSIHMDMGAVIEGAQYVPWLEKRRTTIDWRLWSAYSAYLAEHGRSPLVLDQLNKSLEKILDHMGDPSDEDSWERRGLVIGDVQSGKTSTYIGLMDKAADAGYRIFIVLTGNTESLRRQTQARVDEGMIGRDSAAALIGARKGLGGDKDNRLGVGLKLESTSSVASTTTVLTDFRKSSAQAMNIVPGQGLSVVFITKKNRVVLDRIADWLESQRVGGGKLKHPVLFLDDEADYASINTNKEEEDPTAINAAIRRILATSSRNSYIGFTATPFANIFINDEDDKDLFPRDFIYALDAPSNYQGATTLFGPSEELDDQELDEHPVIRILEDAEEYFPASHKSSLIVKEIPESLSEAVRTFLLANAIRDLRGEQGSPRSMLVNVSRFNLVQQRLGEWLAGELAAYRNAINSHAATFARGNPNHELEMMRETFWREYDSSEFSWDDVLQMLPAAVAEIELKVVNSKRDKSNEEKELRDENAPRQISIGGDLLSRGLTLEGLMVSYFYRRTAASDTLMQMGRWFGYRDGYEDVCRLWLSAEVVSAYAYTADSLLELRLELERMRDQKLTPQQYGLAVRNHPGALLITARNKMRAAEVGQKSISLRGRPIESTTLSSDMTRIRANAVAADELFAAIQSSGIGSEQVGTSSRQIWRSVPKHLVATFLDAFSAADSAALFQGSALARFARNAQAEDLQAWDVVLVGGSGSEVELGGVSIKRPVRRALLSNGTWVISGSNRRVAGPGDVATPLSSARRAEIESAYLDTQNGSAKRAPDTQFVQNLERPVLLVYPVERRGGEGENLAEQTLIAIVIAVPGTAGVVSTTDQVTYWLNAVAKKLWFQDFDTYEDDEDED</sequence>
<reference evidence="2 3" key="1">
    <citation type="journal article" date="2019" name="Int. J. Syst. Evol. Microbiol.">
        <title>The Global Catalogue of Microorganisms (GCM) 10K type strain sequencing project: providing services to taxonomists for standard genome sequencing and annotation.</title>
        <authorList>
            <consortium name="The Broad Institute Genomics Platform"/>
            <consortium name="The Broad Institute Genome Sequencing Center for Infectious Disease"/>
            <person name="Wu L."/>
            <person name="Ma J."/>
        </authorList>
    </citation>
    <scope>NUCLEOTIDE SEQUENCE [LARGE SCALE GENOMIC DNA]</scope>
    <source>
        <strain evidence="2 3">JCM 14322</strain>
    </source>
</reference>
<dbReference type="EMBL" id="BAAANJ010000009">
    <property type="protein sequence ID" value="GAA1814465.1"/>
    <property type="molecule type" value="Genomic_DNA"/>
</dbReference>
<keyword evidence="3" id="KW-1185">Reference proteome</keyword>
<evidence type="ECO:0000313" key="3">
    <source>
        <dbReference type="Proteomes" id="UP001500002"/>
    </source>
</evidence>
<proteinExistence type="predicted"/>
<organism evidence="2 3">
    <name type="scientific">Agromyces neolithicus</name>
    <dbReference type="NCBI Taxonomy" id="269420"/>
    <lineage>
        <taxon>Bacteria</taxon>
        <taxon>Bacillati</taxon>
        <taxon>Actinomycetota</taxon>
        <taxon>Actinomycetes</taxon>
        <taxon>Micrococcales</taxon>
        <taxon>Microbacteriaceae</taxon>
        <taxon>Agromyces</taxon>
    </lineage>
</organism>
<dbReference type="SUPFAM" id="SSF52540">
    <property type="entry name" value="P-loop containing nucleoside triphosphate hydrolases"/>
    <property type="match status" value="1"/>
</dbReference>
<dbReference type="InterPro" id="IPR027417">
    <property type="entry name" value="P-loop_NTPase"/>
</dbReference>
<protein>
    <submittedName>
        <fullName evidence="2">Z1 domain-containing protein</fullName>
    </submittedName>
</protein>
<evidence type="ECO:0000259" key="1">
    <source>
        <dbReference type="Pfam" id="PF10593"/>
    </source>
</evidence>
<evidence type="ECO:0000313" key="2">
    <source>
        <dbReference type="EMBL" id="GAA1814465.1"/>
    </source>
</evidence>
<gene>
    <name evidence="2" type="ORF">GCM10009749_24910</name>
</gene>
<name>A0ABN2M9Y5_9MICO</name>
<dbReference type="InterPro" id="IPR018310">
    <property type="entry name" value="Put_endonuclease_Z1-dom"/>
</dbReference>
<accession>A0ABN2M9Y5</accession>
<dbReference type="Pfam" id="PF10593">
    <property type="entry name" value="Z1"/>
    <property type="match status" value="1"/>
</dbReference>
<dbReference type="Proteomes" id="UP001500002">
    <property type="component" value="Unassembled WGS sequence"/>
</dbReference>
<feature type="domain" description="Putative endonuclease Z1" evidence="1">
    <location>
        <begin position="411"/>
        <end position="639"/>
    </location>
</feature>